<sequence length="325" mass="35161">MNINPPSIAKPRCIGVLINPLSGRVRRQQARMCRLIHRLPRALVAQVRTPAEVETAIASWALMENDLLVVVGGDGTLQAALTSLLQTPGAKVPKVFIVPAGTTNMSANAIGLRGSPLRAIKALTRWLTHDDHTAREKPTAVLQVSDSQTRRAQCGLFFGAGSIVTGVRYFHERVRPTGLKGLAGPLTAFVRMLLALFSRTASHLLPTVNAPITVNGTTREAPWLLVLATTLDKLLLGSTPFWGAEHQPMRLTAIAQAPARLCRALPAVLRGRPSAAMRQDPGYLSHNAQHASIDHLHEYLLDGEIFPVTGTLEIKASPPVRFITL</sequence>
<dbReference type="EMBL" id="LT599583">
    <property type="protein sequence ID" value="SBW81155.1"/>
    <property type="molecule type" value="Genomic_DNA"/>
</dbReference>
<dbReference type="GO" id="GO:0016301">
    <property type="term" value="F:kinase activity"/>
    <property type="evidence" value="ECO:0007669"/>
    <property type="project" value="InterPro"/>
</dbReference>
<dbReference type="SUPFAM" id="SSF111331">
    <property type="entry name" value="NAD kinase/diacylglycerol kinase-like"/>
    <property type="match status" value="1"/>
</dbReference>
<feature type="domain" description="DAGKc" evidence="2">
    <location>
        <begin position="9"/>
        <end position="147"/>
    </location>
</feature>
<protein>
    <recommendedName>
        <fullName evidence="2">DAGKc domain-containing protein</fullName>
    </recommendedName>
</protein>
<dbReference type="InterPro" id="IPR017438">
    <property type="entry name" value="ATP-NAD_kinase_N"/>
</dbReference>
<evidence type="ECO:0000256" key="1">
    <source>
        <dbReference type="ARBA" id="ARBA00022490"/>
    </source>
</evidence>
<dbReference type="Proteomes" id="UP000245431">
    <property type="component" value="Chromosome PVE_r1"/>
</dbReference>
<dbReference type="PROSITE" id="PS50146">
    <property type="entry name" value="DAGK"/>
    <property type="match status" value="1"/>
</dbReference>
<proteinExistence type="predicted"/>
<dbReference type="InterPro" id="IPR016064">
    <property type="entry name" value="NAD/diacylglycerol_kinase_sf"/>
</dbReference>
<reference evidence="4" key="1">
    <citation type="submission" date="2016-07" db="EMBL/GenBank/DDBJ databases">
        <authorList>
            <person name="Florea S."/>
            <person name="Webb J.S."/>
            <person name="Jaromczyk J."/>
            <person name="Schardl C.L."/>
        </authorList>
    </citation>
    <scope>NUCLEOTIDE SEQUENCE [LARGE SCALE GENOMIC DNA]</scope>
    <source>
        <strain evidence="4">1YdBTEX2</strain>
    </source>
</reference>
<dbReference type="Pfam" id="PF00781">
    <property type="entry name" value="DAGK_cat"/>
    <property type="match status" value="1"/>
</dbReference>
<organism evidence="3 4">
    <name type="scientific">Pseudomonas veronii 1YdBTEX2</name>
    <dbReference type="NCBI Taxonomy" id="1295141"/>
    <lineage>
        <taxon>Bacteria</taxon>
        <taxon>Pseudomonadati</taxon>
        <taxon>Pseudomonadota</taxon>
        <taxon>Gammaproteobacteria</taxon>
        <taxon>Pseudomonadales</taxon>
        <taxon>Pseudomonadaceae</taxon>
        <taxon>Pseudomonas</taxon>
    </lineage>
</organism>
<keyword evidence="1" id="KW-0963">Cytoplasm</keyword>
<dbReference type="Gene3D" id="3.40.50.10330">
    <property type="entry name" value="Probable inorganic polyphosphate/atp-NAD kinase, domain 1"/>
    <property type="match status" value="1"/>
</dbReference>
<dbReference type="AlphaFoldDB" id="A0A1D3JYQ9"/>
<evidence type="ECO:0000259" key="2">
    <source>
        <dbReference type="PROSITE" id="PS50146"/>
    </source>
</evidence>
<accession>A0A1D3JYQ9</accession>
<evidence type="ECO:0000313" key="4">
    <source>
        <dbReference type="Proteomes" id="UP000245431"/>
    </source>
</evidence>
<name>A0A1D3JYQ9_PSEVE</name>
<gene>
    <name evidence="3" type="ORF">PVE_R1G3273</name>
</gene>
<dbReference type="InterPro" id="IPR001206">
    <property type="entry name" value="Diacylglycerol_kinase_cat_dom"/>
</dbReference>
<evidence type="ECO:0000313" key="3">
    <source>
        <dbReference type="EMBL" id="SBW81155.1"/>
    </source>
</evidence>